<evidence type="ECO:0000259" key="11">
    <source>
        <dbReference type="PROSITE" id="PS51534"/>
    </source>
</evidence>
<dbReference type="Pfam" id="PF23608">
    <property type="entry name" value="Ig_ILCR1"/>
    <property type="match status" value="1"/>
</dbReference>
<evidence type="ECO:0000256" key="5">
    <source>
        <dbReference type="ARBA" id="ARBA00023136"/>
    </source>
</evidence>
<reference evidence="13" key="1">
    <citation type="submission" date="2025-08" db="UniProtKB">
        <authorList>
            <consortium name="RefSeq"/>
        </authorList>
    </citation>
    <scope>IDENTIFICATION</scope>
    <source>
        <tissue evidence="13">Gonad</tissue>
    </source>
</reference>
<evidence type="ECO:0000313" key="13">
    <source>
        <dbReference type="RefSeq" id="XP_019623233.1"/>
    </source>
</evidence>
<dbReference type="AlphaFoldDB" id="A0A6P4YFK9"/>
<dbReference type="Pfam" id="PF08357">
    <property type="entry name" value="SEFIR"/>
    <property type="match status" value="1"/>
</dbReference>
<dbReference type="Proteomes" id="UP000515135">
    <property type="component" value="Unplaced"/>
</dbReference>
<dbReference type="KEGG" id="bbel:109469217"/>
<dbReference type="PANTHER" id="PTHR15583">
    <property type="entry name" value="INTERLEUKIN-17 RECEPTOR"/>
    <property type="match status" value="1"/>
</dbReference>
<keyword evidence="12" id="KW-1185">Reference proteome</keyword>
<accession>A0A6P4YFK9</accession>
<evidence type="ECO:0000256" key="4">
    <source>
        <dbReference type="ARBA" id="ARBA00022989"/>
    </source>
</evidence>
<dbReference type="Gene3D" id="3.40.50.11530">
    <property type="match status" value="1"/>
</dbReference>
<name>A0A6P4YFK9_BRABE</name>
<feature type="chain" id="PRO_5028444548" evidence="10">
    <location>
        <begin position="27"/>
        <end position="929"/>
    </location>
</feature>
<evidence type="ECO:0000256" key="6">
    <source>
        <dbReference type="ARBA" id="ARBA00023170"/>
    </source>
</evidence>
<feature type="region of interest" description="Disordered" evidence="8">
    <location>
        <begin position="762"/>
        <end position="789"/>
    </location>
</feature>
<organism evidence="12 13">
    <name type="scientific">Branchiostoma belcheri</name>
    <name type="common">Amphioxus</name>
    <dbReference type="NCBI Taxonomy" id="7741"/>
    <lineage>
        <taxon>Eukaryota</taxon>
        <taxon>Metazoa</taxon>
        <taxon>Chordata</taxon>
        <taxon>Cephalochordata</taxon>
        <taxon>Leptocardii</taxon>
        <taxon>Amphioxiformes</taxon>
        <taxon>Branchiostomatidae</taxon>
        <taxon>Branchiostoma</taxon>
    </lineage>
</organism>
<proteinExistence type="predicted"/>
<dbReference type="PANTHER" id="PTHR15583:SF7">
    <property type="entry name" value="INTERLEUKIN CYTOKINE RECEPTOR-RELATED PROTEIN 2"/>
    <property type="match status" value="1"/>
</dbReference>
<feature type="domain" description="SEFIR" evidence="11">
    <location>
        <begin position="463"/>
        <end position="613"/>
    </location>
</feature>
<keyword evidence="4 9" id="KW-1133">Transmembrane helix</keyword>
<keyword evidence="7" id="KW-0325">Glycoprotein</keyword>
<dbReference type="RefSeq" id="XP_019623233.1">
    <property type="nucleotide sequence ID" value="XM_019767674.1"/>
</dbReference>
<evidence type="ECO:0000256" key="10">
    <source>
        <dbReference type="SAM" id="SignalP"/>
    </source>
</evidence>
<evidence type="ECO:0000313" key="12">
    <source>
        <dbReference type="Proteomes" id="UP000515135"/>
    </source>
</evidence>
<feature type="compositionally biased region" description="Polar residues" evidence="8">
    <location>
        <begin position="714"/>
        <end position="724"/>
    </location>
</feature>
<dbReference type="PROSITE" id="PS51534">
    <property type="entry name" value="SEFIR"/>
    <property type="match status" value="1"/>
</dbReference>
<evidence type="ECO:0000256" key="7">
    <source>
        <dbReference type="ARBA" id="ARBA00023180"/>
    </source>
</evidence>
<dbReference type="GO" id="GO:0030368">
    <property type="term" value="F:interleukin-17 receptor activity"/>
    <property type="evidence" value="ECO:0007669"/>
    <property type="project" value="InterPro"/>
</dbReference>
<feature type="compositionally biased region" description="Polar residues" evidence="8">
    <location>
        <begin position="688"/>
        <end position="700"/>
    </location>
</feature>
<keyword evidence="2 9" id="KW-0812">Transmembrane</keyword>
<feature type="region of interest" description="Disordered" evidence="8">
    <location>
        <begin position="658"/>
        <end position="733"/>
    </location>
</feature>
<keyword evidence="5 9" id="KW-0472">Membrane</keyword>
<dbReference type="InterPro" id="IPR013568">
    <property type="entry name" value="SEFIR_dom"/>
</dbReference>
<protein>
    <submittedName>
        <fullName evidence="13">Uncharacterized protein LOC109469217</fullName>
    </submittedName>
</protein>
<dbReference type="GO" id="GO:0016020">
    <property type="term" value="C:membrane"/>
    <property type="evidence" value="ECO:0007669"/>
    <property type="project" value="UniProtKB-SubCell"/>
</dbReference>
<dbReference type="InterPro" id="IPR057066">
    <property type="entry name" value="Ig_ILCR1"/>
</dbReference>
<evidence type="ECO:0000256" key="3">
    <source>
        <dbReference type="ARBA" id="ARBA00022729"/>
    </source>
</evidence>
<evidence type="ECO:0000256" key="1">
    <source>
        <dbReference type="ARBA" id="ARBA00004479"/>
    </source>
</evidence>
<feature type="signal peptide" evidence="10">
    <location>
        <begin position="1"/>
        <end position="26"/>
    </location>
</feature>
<feature type="transmembrane region" description="Helical" evidence="9">
    <location>
        <begin position="411"/>
        <end position="433"/>
    </location>
</feature>
<dbReference type="GeneID" id="109469217"/>
<gene>
    <name evidence="13" type="primary">LOC109469217</name>
</gene>
<evidence type="ECO:0000256" key="8">
    <source>
        <dbReference type="SAM" id="MobiDB-lite"/>
    </source>
</evidence>
<evidence type="ECO:0000256" key="9">
    <source>
        <dbReference type="SAM" id="Phobius"/>
    </source>
</evidence>
<feature type="compositionally biased region" description="Polar residues" evidence="8">
    <location>
        <begin position="773"/>
        <end position="788"/>
    </location>
</feature>
<evidence type="ECO:0000256" key="2">
    <source>
        <dbReference type="ARBA" id="ARBA00022692"/>
    </source>
</evidence>
<dbReference type="OrthoDB" id="9325096at2759"/>
<dbReference type="InterPro" id="IPR039465">
    <property type="entry name" value="IL-17_rcpt-like"/>
</dbReference>
<sequence length="929" mass="103015">MAGRYFVRTWLTTVLTVAVLTTEAYTQVDLFSCQQRSKRAVQNRGRHGRSGHGAFGYPLQQQECGDFKPIEDAPILPVPHLAVERISTEDDSPAKLDRVKIKWCTPRTGYGRVTGFEISIESAGRGCCACEGYSDSCRQLLLNRTLDADDAISENYFEYIADLPTGLTYRITARPLPGQTMKGFQQETADYVARKCESLEERRKLWKPPPVQIVKTVGRNVTVKIFLAPEELEIAEYELWWTCGPDQQTEEPIKVDASNTNGATLNTTLYHLPPGTCDIWVEAAISDPIRSNTSFNITDWTPANLTAHYDGTEVSVTFRAAPPEYDFPEYRICLVNTSTSDSRASEPIRCNPLISTKDSSGVITAVFKDAKPLRTRRFYAVKVSAPYQDSQWTQVSANAVHPSQHHSTRHLVLAVTLAVVVGLALLGALYYIYRQRKELPRTNIFVLPRPGESGSEPVCPERTPTLFLLYSYDCPEHFRVVECSATFLQKMGFPVILDMWCTNQIGCVGKTDWVYEHMDKADFVIVICSRGARHKMEGKNDPPLQEGYLGDMFTPWAKEIGSRIHSDDALSSGSRQKYVVAYFSYSSAEDVPRVLRASQPHYRLMKHMPELFCHLLGIERRGPRGTAIITGLETEEGQKLVEAIDAMQKICDQKPDWLFQRNDGPAPDVIDAVTSSASPEEIPLLPTPSESSVETENSTPPVGDAQGEGDAQPLLSNGATNAVDGQQDDSRVEVCPPEDVSVVTGKVEPTAAGTGTIETVREHREDDPESGIHTASETSMEGPTSTLAQVRPSPASAASAPQVQYPEYGATAQGGTSYGNNPEAATQFNYYTSPWPTMDPNMAQHYGPGNIYGNPMYVRSPSYDQQPYMYNVEPGNVPAHAYRPGASPYRDGSHHNSDEQLDSGIFMAEIEEELRRHNQLVSDSMPPEY</sequence>
<keyword evidence="3 10" id="KW-0732">Signal</keyword>
<keyword evidence="6" id="KW-0675">Receptor</keyword>
<comment type="subcellular location">
    <subcellularLocation>
        <location evidence="1">Membrane</location>
        <topology evidence="1">Single-pass type I membrane protein</topology>
    </subcellularLocation>
</comment>